<accession>G4ZPG9</accession>
<name>G4ZPG9_PHYSP</name>
<reference evidence="2 3" key="1">
    <citation type="journal article" date="2006" name="Science">
        <title>Phytophthora genome sequences uncover evolutionary origins and mechanisms of pathogenesis.</title>
        <authorList>
            <person name="Tyler B.M."/>
            <person name="Tripathy S."/>
            <person name="Zhang X."/>
            <person name="Dehal P."/>
            <person name="Jiang R.H."/>
            <person name="Aerts A."/>
            <person name="Arredondo F.D."/>
            <person name="Baxter L."/>
            <person name="Bensasson D."/>
            <person name="Beynon J.L."/>
            <person name="Chapman J."/>
            <person name="Damasceno C.M."/>
            <person name="Dorrance A.E."/>
            <person name="Dou D."/>
            <person name="Dickerman A.W."/>
            <person name="Dubchak I.L."/>
            <person name="Garbelotto M."/>
            <person name="Gijzen M."/>
            <person name="Gordon S.G."/>
            <person name="Govers F."/>
            <person name="Grunwald N.J."/>
            <person name="Huang W."/>
            <person name="Ivors K.L."/>
            <person name="Jones R.W."/>
            <person name="Kamoun S."/>
            <person name="Krampis K."/>
            <person name="Lamour K.H."/>
            <person name="Lee M.K."/>
            <person name="McDonald W.H."/>
            <person name="Medina M."/>
            <person name="Meijer H.J."/>
            <person name="Nordberg E.K."/>
            <person name="Maclean D.J."/>
            <person name="Ospina-Giraldo M.D."/>
            <person name="Morris P.F."/>
            <person name="Phuntumart V."/>
            <person name="Putnam N.H."/>
            <person name="Rash S."/>
            <person name="Rose J.K."/>
            <person name="Sakihama Y."/>
            <person name="Salamov A.A."/>
            <person name="Savidor A."/>
            <person name="Scheuring C.F."/>
            <person name="Smith B.M."/>
            <person name="Sobral B.W."/>
            <person name="Terry A."/>
            <person name="Torto-Alalibo T.A."/>
            <person name="Win J."/>
            <person name="Xu Z."/>
            <person name="Zhang H."/>
            <person name="Grigoriev I.V."/>
            <person name="Rokhsar D.S."/>
            <person name="Boore J.L."/>
        </authorList>
    </citation>
    <scope>NUCLEOTIDE SEQUENCE [LARGE SCALE GENOMIC DNA]</scope>
    <source>
        <strain evidence="2 3">P6497</strain>
    </source>
</reference>
<proteinExistence type="predicted"/>
<evidence type="ECO:0008006" key="4">
    <source>
        <dbReference type="Google" id="ProtNLM"/>
    </source>
</evidence>
<evidence type="ECO:0000256" key="1">
    <source>
        <dbReference type="SAM" id="MobiDB-lite"/>
    </source>
</evidence>
<dbReference type="Gene3D" id="2.30.30.140">
    <property type="match status" value="1"/>
</dbReference>
<keyword evidence="3" id="KW-1185">Reference proteome</keyword>
<organism evidence="2 3">
    <name type="scientific">Phytophthora sojae (strain P6497)</name>
    <name type="common">Soybean stem and root rot agent</name>
    <name type="synonym">Phytophthora megasperma f. sp. glycines</name>
    <dbReference type="NCBI Taxonomy" id="1094619"/>
    <lineage>
        <taxon>Eukaryota</taxon>
        <taxon>Sar</taxon>
        <taxon>Stramenopiles</taxon>
        <taxon>Oomycota</taxon>
        <taxon>Peronosporomycetes</taxon>
        <taxon>Peronosporales</taxon>
        <taxon>Peronosporaceae</taxon>
        <taxon>Phytophthora</taxon>
    </lineage>
</organism>
<dbReference type="RefSeq" id="XP_009529542.1">
    <property type="nucleotide sequence ID" value="XM_009531247.1"/>
</dbReference>
<protein>
    <recommendedName>
        <fullName evidence="4">Tudor domain-containing protein</fullName>
    </recommendedName>
</protein>
<sequence>MASSSSECSTLFEGSSVVSVASASAASEQYDFDDFDDYSDSFESDDDATGSDAASAAAVEENEWFDGLIQRVEEGNEPRYFVQYDDGEEAWEGPAKIRPLPATFTTTDEYDQGQRLLPLSEHSARAIVGRKAIVYWPDEADWFDGVVSSAQASPAALKIEYEDGDSRWEQEHTFNCILLQRPAVETAKTQLSIPEVVSAPRSPPERAIPLRR</sequence>
<dbReference type="AlphaFoldDB" id="G4ZPG9"/>
<feature type="compositionally biased region" description="Acidic residues" evidence="1">
    <location>
        <begin position="35"/>
        <end position="49"/>
    </location>
</feature>
<dbReference type="OMA" id="VEENEWF"/>
<dbReference type="Proteomes" id="UP000002640">
    <property type="component" value="Unassembled WGS sequence"/>
</dbReference>
<dbReference type="STRING" id="1094619.G4ZPG9"/>
<dbReference type="KEGG" id="psoj:PHYSODRAFT_346689"/>
<evidence type="ECO:0000313" key="2">
    <source>
        <dbReference type="EMBL" id="EGZ15793.1"/>
    </source>
</evidence>
<dbReference type="EMBL" id="JH159155">
    <property type="protein sequence ID" value="EGZ15793.1"/>
    <property type="molecule type" value="Genomic_DNA"/>
</dbReference>
<dbReference type="InParanoid" id="G4ZPG9"/>
<dbReference type="GeneID" id="20648815"/>
<feature type="region of interest" description="Disordered" evidence="1">
    <location>
        <begin position="35"/>
        <end position="56"/>
    </location>
</feature>
<evidence type="ECO:0000313" key="3">
    <source>
        <dbReference type="Proteomes" id="UP000002640"/>
    </source>
</evidence>
<gene>
    <name evidence="2" type="ORF">PHYSODRAFT_346689</name>
</gene>